<evidence type="ECO:0000313" key="2">
    <source>
        <dbReference type="Proteomes" id="UP001652680"/>
    </source>
</evidence>
<dbReference type="Proteomes" id="UP001652680">
    <property type="component" value="Unassembled WGS sequence"/>
</dbReference>
<name>A0A6P4F391_DRORH</name>
<dbReference type="AlphaFoldDB" id="A0A6P4F391"/>
<gene>
    <name evidence="3" type="primary">LOC108045115</name>
    <name evidence="1" type="synonym">108045115</name>
</gene>
<reference evidence="1" key="3">
    <citation type="submission" date="2025-05" db="UniProtKB">
        <authorList>
            <consortium name="EnsemblMetazoa"/>
        </authorList>
    </citation>
    <scope>IDENTIFICATION</scope>
</reference>
<keyword evidence="2" id="KW-1185">Reference proteome</keyword>
<organism evidence="3">
    <name type="scientific">Drosophila rhopaloa</name>
    <name type="common">Fruit fly</name>
    <dbReference type="NCBI Taxonomy" id="1041015"/>
    <lineage>
        <taxon>Eukaryota</taxon>
        <taxon>Metazoa</taxon>
        <taxon>Ecdysozoa</taxon>
        <taxon>Arthropoda</taxon>
        <taxon>Hexapoda</taxon>
        <taxon>Insecta</taxon>
        <taxon>Pterygota</taxon>
        <taxon>Neoptera</taxon>
        <taxon>Endopterygota</taxon>
        <taxon>Diptera</taxon>
        <taxon>Brachycera</taxon>
        <taxon>Muscomorpha</taxon>
        <taxon>Ephydroidea</taxon>
        <taxon>Drosophilidae</taxon>
        <taxon>Drosophila</taxon>
        <taxon>Sophophora</taxon>
    </lineage>
</organism>
<protein>
    <submittedName>
        <fullName evidence="3">Uncharacterized protein LOC108045115</fullName>
    </submittedName>
</protein>
<proteinExistence type="predicted"/>
<evidence type="ECO:0000313" key="1">
    <source>
        <dbReference type="EnsemblMetazoa" id="XP_016979821.1"/>
    </source>
</evidence>
<accession>A0A6P4F391</accession>
<dbReference type="OrthoDB" id="2289628at2759"/>
<dbReference type="Pfam" id="PF16021">
    <property type="entry name" value="PDCD7"/>
    <property type="match status" value="1"/>
</dbReference>
<dbReference type="InterPro" id="IPR031974">
    <property type="entry name" value="PDCD7"/>
</dbReference>
<dbReference type="GeneID" id="108045115"/>
<dbReference type="RefSeq" id="XP_016979821.1">
    <property type="nucleotide sequence ID" value="XM_017124332.1"/>
</dbReference>
<reference evidence="2" key="1">
    <citation type="journal article" date="2021" name="Elife">
        <title>Highly contiguous assemblies of 101 drosophilid genomes.</title>
        <authorList>
            <person name="Kim B.Y."/>
            <person name="Wang J.R."/>
            <person name="Miller D.E."/>
            <person name="Barmina O."/>
            <person name="Delaney E."/>
            <person name="Thompson A."/>
            <person name="Comeault A.A."/>
            <person name="Peede D."/>
            <person name="D'Agostino E.R."/>
            <person name="Pelaez J."/>
            <person name="Aguilar J.M."/>
            <person name="Haji D."/>
            <person name="Matsunaga T."/>
            <person name="Armstrong E.E."/>
            <person name="Zych M."/>
            <person name="Ogawa Y."/>
            <person name="Stamenkovic-Radak M."/>
            <person name="Jelic M."/>
            <person name="Veselinovic M.S."/>
            <person name="Tanaskovic M."/>
            <person name="Eric P."/>
            <person name="Gao J.J."/>
            <person name="Katoh T.K."/>
            <person name="Toda M.J."/>
            <person name="Watabe H."/>
            <person name="Watada M."/>
            <person name="Davis J.S."/>
            <person name="Moyle L.C."/>
            <person name="Manoli G."/>
            <person name="Bertolini E."/>
            <person name="Kostal V."/>
            <person name="Hawley R.S."/>
            <person name="Takahashi A."/>
            <person name="Jones C.D."/>
            <person name="Price D.K."/>
            <person name="Whiteman N."/>
            <person name="Kopp A."/>
            <person name="Matute D.R."/>
            <person name="Petrov D.A."/>
        </authorList>
    </citation>
    <scope>NUCLEOTIDE SEQUENCE [LARGE SCALE GENOMIC DNA]</scope>
</reference>
<reference evidence="3" key="2">
    <citation type="submission" date="2025-04" db="UniProtKB">
        <authorList>
            <consortium name="RefSeq"/>
        </authorList>
    </citation>
    <scope>IDENTIFICATION</scope>
</reference>
<sequence>MPHKNLKLSEIKANIRHVIENLRQLEYLSSEREQYFNVEQAEELQRSTTTLLYELDQVPGQKVAGIQKQRKRRRLLDKQKNKRAKWENKISGKLLFTERKYSIDPPRNPKKKQAEHISLRKQHDAASILESLDLLEKLCESRGGDKAALSQKLAQMRRVWRRVQEESKGDLVKESKKAASTESQWDAVFFGQSANWFRKTKGRFLEIRSTWDSYISHGGRGSYIPKGWVLPSKNPIAQWAAYRTEF</sequence>
<evidence type="ECO:0000313" key="3">
    <source>
        <dbReference type="RefSeq" id="XP_016979821.1"/>
    </source>
</evidence>
<dbReference type="EnsemblMetazoa" id="XM_017124332.1">
    <property type="protein sequence ID" value="XP_016979821.1"/>
    <property type="gene ID" value="LOC108045115"/>
</dbReference>